<dbReference type="InterPro" id="IPR001307">
    <property type="entry name" value="Thiosulphate_STrfase_CS"/>
</dbReference>
<dbReference type="HOGENOM" id="CLU_031618_1_7_0"/>
<dbReference type="InterPro" id="IPR001763">
    <property type="entry name" value="Rhodanese-like_dom"/>
</dbReference>
<dbReference type="CDD" id="cd01449">
    <property type="entry name" value="TST_Repeat_2"/>
    <property type="match status" value="1"/>
</dbReference>
<dbReference type="AlphaFoldDB" id="E8R3R4"/>
<dbReference type="OrthoDB" id="9770030at2"/>
<evidence type="ECO:0000256" key="2">
    <source>
        <dbReference type="ARBA" id="ARBA00022737"/>
    </source>
</evidence>
<reference evidence="5 6" key="2">
    <citation type="journal article" date="2011" name="Stand. Genomic Sci.">
        <title>Complete genome sequence of Isosphaera pallida type strain (IS1B).</title>
        <authorList>
            <consortium name="US DOE Joint Genome Institute (JGI-PGF)"/>
            <person name="Goker M."/>
            <person name="Cleland D."/>
            <person name="Saunders E."/>
            <person name="Lapidus A."/>
            <person name="Nolan M."/>
            <person name="Lucas S."/>
            <person name="Hammon N."/>
            <person name="Deshpande S."/>
            <person name="Cheng J.F."/>
            <person name="Tapia R."/>
            <person name="Han C."/>
            <person name="Goodwin L."/>
            <person name="Pitluck S."/>
            <person name="Liolios K."/>
            <person name="Pagani I."/>
            <person name="Ivanova N."/>
            <person name="Mavromatis K."/>
            <person name="Pati A."/>
            <person name="Chen A."/>
            <person name="Palaniappan K."/>
            <person name="Land M."/>
            <person name="Hauser L."/>
            <person name="Chang Y.J."/>
            <person name="Jeffries C.D."/>
            <person name="Detter J.C."/>
            <person name="Beck B."/>
            <person name="Woyke T."/>
            <person name="Bristow J."/>
            <person name="Eisen J.A."/>
            <person name="Markowitz V."/>
            <person name="Hugenholtz P."/>
            <person name="Kyrpides N.C."/>
            <person name="Klenk H.P."/>
        </authorList>
    </citation>
    <scope>NUCLEOTIDE SEQUENCE [LARGE SCALE GENOMIC DNA]</scope>
    <source>
        <strain evidence="6">ATCC 43644 / DSM 9630 / IS1B</strain>
    </source>
</reference>
<keyword evidence="2" id="KW-0677">Repeat</keyword>
<protein>
    <submittedName>
        <fullName evidence="5">Rhodanese domain protein</fullName>
    </submittedName>
</protein>
<dbReference type="InterPro" id="IPR036873">
    <property type="entry name" value="Rhodanese-like_dom_sf"/>
</dbReference>
<feature type="domain" description="Rhodanese" evidence="4">
    <location>
        <begin position="44"/>
        <end position="174"/>
    </location>
</feature>
<dbReference type="PROSITE" id="PS50206">
    <property type="entry name" value="RHODANESE_3"/>
    <property type="match status" value="2"/>
</dbReference>
<dbReference type="KEGG" id="ipa:Isop_2069"/>
<evidence type="ECO:0000256" key="1">
    <source>
        <dbReference type="ARBA" id="ARBA00022679"/>
    </source>
</evidence>
<dbReference type="PANTHER" id="PTHR11364">
    <property type="entry name" value="THIOSULFATE SULFERTANSFERASE"/>
    <property type="match status" value="1"/>
</dbReference>
<evidence type="ECO:0000313" key="6">
    <source>
        <dbReference type="Proteomes" id="UP000008631"/>
    </source>
</evidence>
<evidence type="ECO:0000256" key="3">
    <source>
        <dbReference type="SAM" id="MobiDB-lite"/>
    </source>
</evidence>
<dbReference type="Gene3D" id="3.40.250.10">
    <property type="entry name" value="Rhodanese-like domain"/>
    <property type="match status" value="2"/>
</dbReference>
<evidence type="ECO:0000259" key="4">
    <source>
        <dbReference type="PROSITE" id="PS50206"/>
    </source>
</evidence>
<dbReference type="eggNOG" id="COG2897">
    <property type="taxonomic scope" value="Bacteria"/>
</dbReference>
<proteinExistence type="predicted"/>
<accession>E8R3R4</accession>
<reference key="1">
    <citation type="submission" date="2010-11" db="EMBL/GenBank/DDBJ databases">
        <title>The complete sequence of chromosome of Isophaera pallida ATCC 43644.</title>
        <authorList>
            <consortium name="US DOE Joint Genome Institute (JGI-PGF)"/>
            <person name="Lucas S."/>
            <person name="Copeland A."/>
            <person name="Lapidus A."/>
            <person name="Bruce D."/>
            <person name="Goodwin L."/>
            <person name="Pitluck S."/>
            <person name="Kyrpides N."/>
            <person name="Mavromatis K."/>
            <person name="Pagani I."/>
            <person name="Ivanova N."/>
            <person name="Saunders E."/>
            <person name="Brettin T."/>
            <person name="Detter J.C."/>
            <person name="Han C."/>
            <person name="Tapia R."/>
            <person name="Land M."/>
            <person name="Hauser L."/>
            <person name="Markowitz V."/>
            <person name="Cheng J.-F."/>
            <person name="Hugenholtz P."/>
            <person name="Woyke T."/>
            <person name="Wu D."/>
            <person name="Eisen J.A."/>
        </authorList>
    </citation>
    <scope>NUCLEOTIDE SEQUENCE</scope>
    <source>
        <strain>ATCC 43644</strain>
    </source>
</reference>
<dbReference type="STRING" id="575540.Isop_2069"/>
<dbReference type="InterPro" id="IPR045078">
    <property type="entry name" value="TST/MPST-like"/>
</dbReference>
<dbReference type="PROSITE" id="PS00380">
    <property type="entry name" value="RHODANESE_1"/>
    <property type="match status" value="1"/>
</dbReference>
<dbReference type="Pfam" id="PF00581">
    <property type="entry name" value="Rhodanese"/>
    <property type="match status" value="2"/>
</dbReference>
<dbReference type="Proteomes" id="UP000008631">
    <property type="component" value="Chromosome"/>
</dbReference>
<dbReference type="RefSeq" id="WP_013564937.1">
    <property type="nucleotide sequence ID" value="NC_014962.1"/>
</dbReference>
<dbReference type="InParanoid" id="E8R3R4"/>
<dbReference type="EMBL" id="CP002353">
    <property type="protein sequence ID" value="ADV62649.1"/>
    <property type="molecule type" value="Genomic_DNA"/>
</dbReference>
<keyword evidence="1" id="KW-0808">Transferase</keyword>
<feature type="region of interest" description="Disordered" evidence="3">
    <location>
        <begin position="1"/>
        <end position="35"/>
    </location>
</feature>
<organism evidence="5 6">
    <name type="scientific">Isosphaera pallida (strain ATCC 43644 / DSM 9630 / IS1B)</name>
    <dbReference type="NCBI Taxonomy" id="575540"/>
    <lineage>
        <taxon>Bacteria</taxon>
        <taxon>Pseudomonadati</taxon>
        <taxon>Planctomycetota</taxon>
        <taxon>Planctomycetia</taxon>
        <taxon>Isosphaerales</taxon>
        <taxon>Isosphaeraceae</taxon>
        <taxon>Isosphaera</taxon>
    </lineage>
</organism>
<dbReference type="SUPFAM" id="SSF52821">
    <property type="entry name" value="Rhodanese/Cell cycle control phosphatase"/>
    <property type="match status" value="2"/>
</dbReference>
<dbReference type="FunCoup" id="E8R3R4">
    <property type="interactions" value="453"/>
</dbReference>
<dbReference type="PANTHER" id="PTHR11364:SF27">
    <property type="entry name" value="SULFURTRANSFERASE"/>
    <property type="match status" value="1"/>
</dbReference>
<dbReference type="GO" id="GO:0004792">
    <property type="term" value="F:thiosulfate-cyanide sulfurtransferase activity"/>
    <property type="evidence" value="ECO:0007669"/>
    <property type="project" value="InterPro"/>
</dbReference>
<feature type="domain" description="Rhodanese" evidence="4">
    <location>
        <begin position="205"/>
        <end position="319"/>
    </location>
</feature>
<evidence type="ECO:0000313" key="5">
    <source>
        <dbReference type="EMBL" id="ADV62649.1"/>
    </source>
</evidence>
<keyword evidence="6" id="KW-1185">Reference proteome</keyword>
<gene>
    <name evidence="5" type="ordered locus">Isop_2069</name>
</gene>
<dbReference type="SMART" id="SM00450">
    <property type="entry name" value="RHOD"/>
    <property type="match status" value="2"/>
</dbReference>
<sequence length="330" mass="36386">MTDTPSPHLQSRTSNDHQASTGNPALETNPDPLVQPSWVADHLGQDHLRIIDMRGKVVTRQIAEGVEEADYLDGRADYLAEHLPGAVYLDWTRDIIDPDDHVPVQLAPPERFAAVVSRAGVGPRTTVVIYDQNGGQFATRLWWALRVYGHPAHRVKVMDGGLDRWKAEGRPTESGPVTVKPESFLVCPNPAWRIDAETLRNLLGQPHAPRLLDARDPEQFTGAKRRGPRGGHIPGAFNLPRERFFRPADQGGGFRPLEELRQLVAATGLTPDQPVIAYCNGGVAATVALFTLARLGFENLANYDGSWNEWGTRNDLPIETGVNPTQTNMI</sequence>
<feature type="compositionally biased region" description="Polar residues" evidence="3">
    <location>
        <begin position="1"/>
        <end position="23"/>
    </location>
</feature>
<dbReference type="CDD" id="cd01448">
    <property type="entry name" value="TST_Repeat_1"/>
    <property type="match status" value="1"/>
</dbReference>
<name>E8R3R4_ISOPI</name>